<keyword evidence="3" id="KW-1185">Reference proteome</keyword>
<proteinExistence type="predicted"/>
<name>A0ABW0BMS9_9ACTN</name>
<feature type="domain" description="DUF222" evidence="1">
    <location>
        <begin position="54"/>
        <end position="345"/>
    </location>
</feature>
<dbReference type="Proteomes" id="UP001596087">
    <property type="component" value="Unassembled WGS sequence"/>
</dbReference>
<sequence>MSLLSCPPSHPVLALVDELDALLGRAADVDPSFLTTAHTEAALVGLSRLGDRLAELRLRVLAAAGDVAAEHGSRDAATWVAAEVGLDRRQARADQRLAEALVRRWGGVARAVRAGTMSLAQAEVVVRALDDLPTDLPPGVADRAEAHLVAESGTFAPSELRMMGRRVLDVVAPEVGERHELLLLEREEALAARLTSLTTRRRGDGTTEIRARVADGVADRLLTYLHAFSSPRRAATTDGASRQRYDVRLGHAFGAFLESVDTSRLPLHGGDATTVVVTVEHEALATGLGTALVGDQPVSAGEARRLACTAHVLPMVLGGDSEVLDLGRSRRLFSPSQRKALAVRDRTCRARGCDIPAAWCEAHHAGAPWVAGGATDLADGLLLCSFHHHRAHDRRYVTSRLGRRVQFHRRT</sequence>
<dbReference type="RefSeq" id="WP_378592382.1">
    <property type="nucleotide sequence ID" value="NZ_JBHSKD010000027.1"/>
</dbReference>
<dbReference type="EMBL" id="JBHSKD010000027">
    <property type="protein sequence ID" value="MFC5178685.1"/>
    <property type="molecule type" value="Genomic_DNA"/>
</dbReference>
<gene>
    <name evidence="2" type="ORF">ACFPGP_18540</name>
</gene>
<accession>A0ABW0BMS9</accession>
<dbReference type="Pfam" id="PF02720">
    <property type="entry name" value="DUF222"/>
    <property type="match status" value="1"/>
</dbReference>
<comment type="caution">
    <text evidence="2">The sequence shown here is derived from an EMBL/GenBank/DDBJ whole genome shotgun (WGS) entry which is preliminary data.</text>
</comment>
<evidence type="ECO:0000313" key="3">
    <source>
        <dbReference type="Proteomes" id="UP001596087"/>
    </source>
</evidence>
<evidence type="ECO:0000259" key="1">
    <source>
        <dbReference type="Pfam" id="PF02720"/>
    </source>
</evidence>
<organism evidence="2 3">
    <name type="scientific">Nocardioides taihuensis</name>
    <dbReference type="NCBI Taxonomy" id="1835606"/>
    <lineage>
        <taxon>Bacteria</taxon>
        <taxon>Bacillati</taxon>
        <taxon>Actinomycetota</taxon>
        <taxon>Actinomycetes</taxon>
        <taxon>Propionibacteriales</taxon>
        <taxon>Nocardioidaceae</taxon>
        <taxon>Nocardioides</taxon>
    </lineage>
</organism>
<dbReference type="InterPro" id="IPR003870">
    <property type="entry name" value="DUF222"/>
</dbReference>
<reference evidence="3" key="1">
    <citation type="journal article" date="2019" name="Int. J. Syst. Evol. Microbiol.">
        <title>The Global Catalogue of Microorganisms (GCM) 10K type strain sequencing project: providing services to taxonomists for standard genome sequencing and annotation.</title>
        <authorList>
            <consortium name="The Broad Institute Genomics Platform"/>
            <consortium name="The Broad Institute Genome Sequencing Center for Infectious Disease"/>
            <person name="Wu L."/>
            <person name="Ma J."/>
        </authorList>
    </citation>
    <scope>NUCLEOTIDE SEQUENCE [LARGE SCALE GENOMIC DNA]</scope>
    <source>
        <strain evidence="3">DFY41</strain>
    </source>
</reference>
<evidence type="ECO:0000313" key="2">
    <source>
        <dbReference type="EMBL" id="MFC5178685.1"/>
    </source>
</evidence>
<protein>
    <submittedName>
        <fullName evidence="2">DUF222 domain-containing protein</fullName>
    </submittedName>
</protein>